<name>A0ABS4J7J9_9BACL</name>
<dbReference type="EMBL" id="JAGGLB010000039">
    <property type="protein sequence ID" value="MBP1995824.1"/>
    <property type="molecule type" value="Genomic_DNA"/>
</dbReference>
<evidence type="ECO:0000313" key="3">
    <source>
        <dbReference type="Proteomes" id="UP001519287"/>
    </source>
</evidence>
<accession>A0ABS4J7J9</accession>
<dbReference type="Pfam" id="PF04411">
    <property type="entry name" value="PDDEXK_7"/>
    <property type="match status" value="1"/>
</dbReference>
<feature type="domain" description="DUF2357" evidence="1">
    <location>
        <begin position="64"/>
        <end position="289"/>
    </location>
</feature>
<dbReference type="Pfam" id="PF09823">
    <property type="entry name" value="DUF2357"/>
    <property type="match status" value="1"/>
</dbReference>
<sequence>MEPLSFGDSFLVRSRGSEWIPIKEAYLIEATEYEWFWENISFSILLMQGVPLTYRKAEGGVTGQFMTPFQSGHLTFTVEQHAYGTYVYPDDRKMTAEQYDMMLLDILDEGAVCFDHSGLTIPISTSGRKRDVSWAQWSYIDHGFKDLVSYIRRFLEHPLKRLTDQETSLKREQIKVVTNRTSQWLERHYAQDPSSVIPANVLTYVRTDTYNMYENRVIKRYLLEIQSLLVTYMHCGLSDVEEKAAKYGGLVGYWLRQGIFQEITSYEGPIQVSTIFRKHPVYRLCYRWFDGLYQHGNERIGFEYPFPLKDTFALYEIWCFMQVMKLLRKKDLLKNAANLYKSTLDRFYLSLAKHKGSHVSLANGHHLYYQRVFQYNSDRFYSFTQRMEPDITLESNKGILVFDPKYRVPTNLSTALGEMHKYRDGILIRAQETPAVENVFILTPSKGQEELRYFQEWYHDRYRMGAIEMVPGQPCNPALEKAVVNFMQSV</sequence>
<keyword evidence="3" id="KW-1185">Reference proteome</keyword>
<dbReference type="InterPro" id="IPR007505">
    <property type="entry name" value="PDDEXK_7"/>
</dbReference>
<evidence type="ECO:0000259" key="1">
    <source>
        <dbReference type="Pfam" id="PF09823"/>
    </source>
</evidence>
<gene>
    <name evidence="2" type="ORF">J2Z66_007466</name>
</gene>
<reference evidence="2 3" key="1">
    <citation type="submission" date="2021-03" db="EMBL/GenBank/DDBJ databases">
        <title>Genomic Encyclopedia of Type Strains, Phase IV (KMG-IV): sequencing the most valuable type-strain genomes for metagenomic binning, comparative biology and taxonomic classification.</title>
        <authorList>
            <person name="Goeker M."/>
        </authorList>
    </citation>
    <scope>NUCLEOTIDE SEQUENCE [LARGE SCALE GENOMIC DNA]</scope>
    <source>
        <strain evidence="2 3">DSM 26048</strain>
    </source>
</reference>
<dbReference type="Proteomes" id="UP001519287">
    <property type="component" value="Unassembled WGS sequence"/>
</dbReference>
<protein>
    <recommendedName>
        <fullName evidence="1">DUF2357 domain-containing protein</fullName>
    </recommendedName>
</protein>
<proteinExistence type="predicted"/>
<dbReference type="RefSeq" id="WP_209977687.1">
    <property type="nucleotide sequence ID" value="NZ_JAGGLB010000039.1"/>
</dbReference>
<organism evidence="2 3">
    <name type="scientific">Paenibacillus eucommiae</name>
    <dbReference type="NCBI Taxonomy" id="1355755"/>
    <lineage>
        <taxon>Bacteria</taxon>
        <taxon>Bacillati</taxon>
        <taxon>Bacillota</taxon>
        <taxon>Bacilli</taxon>
        <taxon>Bacillales</taxon>
        <taxon>Paenibacillaceae</taxon>
        <taxon>Paenibacillus</taxon>
    </lineage>
</organism>
<evidence type="ECO:0000313" key="2">
    <source>
        <dbReference type="EMBL" id="MBP1995824.1"/>
    </source>
</evidence>
<dbReference type="InterPro" id="IPR018633">
    <property type="entry name" value="DUF2357"/>
</dbReference>
<comment type="caution">
    <text evidence="2">The sequence shown here is derived from an EMBL/GenBank/DDBJ whole genome shotgun (WGS) entry which is preliminary data.</text>
</comment>